<name>A0ABT9V6Y1_9BACL</name>
<dbReference type="SUPFAM" id="SSF49503">
    <property type="entry name" value="Cupredoxins"/>
    <property type="match status" value="1"/>
</dbReference>
<keyword evidence="1" id="KW-1133">Transmembrane helix</keyword>
<organism evidence="2 3">
    <name type="scientific">Anoxybacillus andreesenii</name>
    <dbReference type="NCBI Taxonomy" id="1325932"/>
    <lineage>
        <taxon>Bacteria</taxon>
        <taxon>Bacillati</taxon>
        <taxon>Bacillota</taxon>
        <taxon>Bacilli</taxon>
        <taxon>Bacillales</taxon>
        <taxon>Anoxybacillaceae</taxon>
        <taxon>Anoxybacillus</taxon>
    </lineage>
</organism>
<evidence type="ECO:0000256" key="1">
    <source>
        <dbReference type="SAM" id="Phobius"/>
    </source>
</evidence>
<sequence>MQFIVLKKNSLIFFSFIVLTIVASSIWLLTKKESVTTFHPSDKMREISIVTAEFKTTTKDGKEIEAYRWDPGTIYVEKDEKVLLRIYGVNGQEHPFIIEGTDIKGTVKKGEETAVELQFKEEGIYRLVCMSHPDKGSSGPMIANIIVD</sequence>
<keyword evidence="1" id="KW-0472">Membrane</keyword>
<keyword evidence="3" id="KW-1185">Reference proteome</keyword>
<dbReference type="Proteomes" id="UP001231362">
    <property type="component" value="Unassembled WGS sequence"/>
</dbReference>
<evidence type="ECO:0000313" key="3">
    <source>
        <dbReference type="Proteomes" id="UP001231362"/>
    </source>
</evidence>
<proteinExistence type="predicted"/>
<comment type="caution">
    <text evidence="2">The sequence shown here is derived from an EMBL/GenBank/DDBJ whole genome shotgun (WGS) entry which is preliminary data.</text>
</comment>
<keyword evidence="1" id="KW-0812">Transmembrane</keyword>
<dbReference type="Gene3D" id="2.60.40.420">
    <property type="entry name" value="Cupredoxins - blue copper proteins"/>
    <property type="match status" value="1"/>
</dbReference>
<dbReference type="InterPro" id="IPR008972">
    <property type="entry name" value="Cupredoxin"/>
</dbReference>
<evidence type="ECO:0000313" key="2">
    <source>
        <dbReference type="EMBL" id="MDQ0156687.1"/>
    </source>
</evidence>
<dbReference type="EMBL" id="JAUSTU010000014">
    <property type="protein sequence ID" value="MDQ0156687.1"/>
    <property type="molecule type" value="Genomic_DNA"/>
</dbReference>
<accession>A0ABT9V6Y1</accession>
<reference evidence="2 3" key="1">
    <citation type="submission" date="2023-07" db="EMBL/GenBank/DDBJ databases">
        <title>Genomic Encyclopedia of Type Strains, Phase IV (KMG-IV): sequencing the most valuable type-strain genomes for metagenomic binning, comparative biology and taxonomic classification.</title>
        <authorList>
            <person name="Goeker M."/>
        </authorList>
    </citation>
    <scope>NUCLEOTIDE SEQUENCE [LARGE SCALE GENOMIC DNA]</scope>
    <source>
        <strain evidence="2 3">DSM 23948</strain>
    </source>
</reference>
<feature type="transmembrane region" description="Helical" evidence="1">
    <location>
        <begin position="12"/>
        <end position="30"/>
    </location>
</feature>
<dbReference type="RefSeq" id="WP_307151189.1">
    <property type="nucleotide sequence ID" value="NZ_JAUSTU010000014.1"/>
</dbReference>
<gene>
    <name evidence="2" type="ORF">J2S07_003008</name>
</gene>
<protein>
    <submittedName>
        <fullName evidence="2">Plastocyanin</fullName>
    </submittedName>
</protein>